<dbReference type="GeneID" id="93529505"/>
<organism evidence="5 6">
    <name type="scientific">Myroides odoratus</name>
    <name type="common">Flavobacterium odoratum</name>
    <dbReference type="NCBI Taxonomy" id="256"/>
    <lineage>
        <taxon>Bacteria</taxon>
        <taxon>Pseudomonadati</taxon>
        <taxon>Bacteroidota</taxon>
        <taxon>Flavobacteriia</taxon>
        <taxon>Flavobacteriales</taxon>
        <taxon>Flavobacteriaceae</taxon>
        <taxon>Myroides</taxon>
    </lineage>
</organism>
<dbReference type="Pfam" id="PF17643">
    <property type="entry name" value="TssR"/>
    <property type="match status" value="1"/>
</dbReference>
<gene>
    <name evidence="5" type="ORF">I6I88_17615</name>
</gene>
<evidence type="ECO:0000313" key="6">
    <source>
        <dbReference type="Proteomes" id="UP000596202"/>
    </source>
</evidence>
<dbReference type="Pfam" id="PF20780">
    <property type="entry name" value="TssR_M"/>
    <property type="match status" value="1"/>
</dbReference>
<name>A0A9Q7E8H6_MYROD</name>
<dbReference type="RefSeq" id="WP_002988706.1">
    <property type="nucleotide sequence ID" value="NZ_CP068108.1"/>
</dbReference>
<feature type="domain" description="Type VI secretion system TssR-like N-terminal barrel" evidence="1">
    <location>
        <begin position="24"/>
        <end position="122"/>
    </location>
</feature>
<dbReference type="AlphaFoldDB" id="A0A9Q7E8H6"/>
<evidence type="ECO:0000259" key="2">
    <source>
        <dbReference type="Pfam" id="PF20780"/>
    </source>
</evidence>
<evidence type="ECO:0000259" key="1">
    <source>
        <dbReference type="Pfam" id="PF17643"/>
    </source>
</evidence>
<evidence type="ECO:0000313" key="5">
    <source>
        <dbReference type="EMBL" id="QQT99956.1"/>
    </source>
</evidence>
<dbReference type="OrthoDB" id="908406at2"/>
<accession>A0A9Q7E8H6</accession>
<evidence type="ECO:0000259" key="3">
    <source>
        <dbReference type="Pfam" id="PF20781"/>
    </source>
</evidence>
<sequence>MILCLLGMISLSGCSVKQRSLKQTPAVSVVGTYDEYSLLSGYPKHAKPWIVYVAKQNASLYANATSESTDKKVAFFTPLIVLKQKGDRYEVAEYDATSIVEGKIDVTKLKGQGWIHRHDLLLWTASLRDATTGFRLKGMLALQEKAAVTRLEKYMDNDSLYVFKDPSLLHREDRKLSLNTLVYLYAFTADKKKVFIGESPTIVEGNPDNKMYGWVDTDVLGIWGTRTAFRIKPSANEQEIQLTLERKDQSTIRFTPIESRDSLQGNLRIEQLYPLTYRPSVDEFQIKYLDQLLDYSENKVYNVEGQPIYYDAYRKILAGNRKLNVVFVLDGAIEAASLTPLKGVFQGLGTQLSSSSYFTSISYATLFYHIDPRSMKNNTSQLLDFNHWSNSLTTVFNTSPPSTIPTTLYTAMEDLTRLLKSKENQSNVVVIVGQRFTIEDQAKQKELVRQIASTGSRVIFYQVRGNPNDAHNDFVLAGEEITKISAAQIARDKKQRLVDYKGIVDNNVFDLSQEDQGVYQLDYPMQSMHQGAVIFPRKGEDNKPLLLQQVFSKMVQDITMDNQHIDSTLTAVFRSDVGVAYTKAKPDYVSFNQQTKNKVSIPIAKQLIHRDYAFMREGILQNAVVIAEENKEYGVLLDEEEIEQVQQYYRSVYEHVFKKGGLNNKKMIRRYITTARKNSLTPKKMNRKFWRTNPVAIGLFHQTGLYLATVDTLAQQNLKQWKHADFVNAHMLKHFFKSFQTLADQLKEYKENQTEIAQQNGTNFYWFNQTYIPVLDYSKIKEVDHSFDILPIELEQIQASSSQKKKNKTSTKKYLTRVKKGILNK</sequence>
<feature type="domain" description="Type VI secretion system TssR-like second" evidence="2">
    <location>
        <begin position="137"/>
        <end position="220"/>
    </location>
</feature>
<dbReference type="Pfam" id="PF20782">
    <property type="entry name" value="TssR_VWA"/>
    <property type="match status" value="1"/>
</dbReference>
<dbReference type="Proteomes" id="UP000596202">
    <property type="component" value="Chromosome"/>
</dbReference>
<dbReference type="InterPro" id="IPR049359">
    <property type="entry name" value="T6SS_TssR-like_dom_2"/>
</dbReference>
<dbReference type="EMBL" id="CP068108">
    <property type="protein sequence ID" value="QQT99956.1"/>
    <property type="molecule type" value="Genomic_DNA"/>
</dbReference>
<reference evidence="5 6" key="1">
    <citation type="submission" date="2021-01" db="EMBL/GenBank/DDBJ databases">
        <title>FDA dAtabase for Regulatory Grade micrObial Sequences (FDA-ARGOS): Supporting development and validation of Infectious Disease Dx tests.</title>
        <authorList>
            <person name="Sproer C."/>
            <person name="Gronow S."/>
            <person name="Severitt S."/>
            <person name="Schroder I."/>
            <person name="Tallon L."/>
            <person name="Sadzewicz L."/>
            <person name="Zhao X."/>
            <person name="Boylan J."/>
            <person name="Ott S."/>
            <person name="Bowen H."/>
            <person name="Vavikolanu K."/>
            <person name="Mehta A."/>
            <person name="Aluvathingal J."/>
            <person name="Nadendla S."/>
            <person name="Lowell S."/>
            <person name="Myers T."/>
            <person name="Yan Y."/>
            <person name="Sichtig H."/>
        </authorList>
    </citation>
    <scope>NUCLEOTIDE SEQUENCE [LARGE SCALE GENOMIC DNA]</scope>
    <source>
        <strain evidence="5 6">FDAARGOS_1131</strain>
    </source>
</reference>
<dbReference type="InterPro" id="IPR049360">
    <property type="entry name" value="T6SS_TssR-like_VWA"/>
</dbReference>
<proteinExistence type="predicted"/>
<dbReference type="InterPro" id="IPR040530">
    <property type="entry name" value="T6SS_TssR-like_N"/>
</dbReference>
<protein>
    <submittedName>
        <fullName evidence="5">Type VI secretion system protein TssR</fullName>
    </submittedName>
</protein>
<feature type="domain" description="Type VI secretion system TssR-like C-terminal" evidence="3">
    <location>
        <begin position="632"/>
        <end position="773"/>
    </location>
</feature>
<dbReference type="InterPro" id="IPR049358">
    <property type="entry name" value="T6SS_TssR-like_C"/>
</dbReference>
<evidence type="ECO:0000259" key="4">
    <source>
        <dbReference type="Pfam" id="PF20782"/>
    </source>
</evidence>
<feature type="domain" description="Type VI secretion system TssR-like VWA" evidence="4">
    <location>
        <begin position="282"/>
        <end position="574"/>
    </location>
</feature>
<dbReference type="Pfam" id="PF20781">
    <property type="entry name" value="TssR_C"/>
    <property type="match status" value="1"/>
</dbReference>